<keyword evidence="3" id="KW-1185">Reference proteome</keyword>
<reference evidence="2" key="1">
    <citation type="submission" date="2023-03" db="EMBL/GenBank/DDBJ databases">
        <title>Chromosome-scale reference genome and RAD-based genetic map of yellow starthistle (Centaurea solstitialis) reveal putative structural variation and QTLs associated with invader traits.</title>
        <authorList>
            <person name="Reatini B."/>
            <person name="Cang F.A."/>
            <person name="Jiang Q."/>
            <person name="Mckibben M.T.W."/>
            <person name="Barker M.S."/>
            <person name="Rieseberg L.H."/>
            <person name="Dlugosch K.M."/>
        </authorList>
    </citation>
    <scope>NUCLEOTIDE SEQUENCE</scope>
    <source>
        <strain evidence="2">CAN-66</strain>
        <tissue evidence="2">Leaf</tissue>
    </source>
</reference>
<dbReference type="AlphaFoldDB" id="A0AA38WKP4"/>
<evidence type="ECO:0000313" key="2">
    <source>
        <dbReference type="EMBL" id="KAJ9552006.1"/>
    </source>
</evidence>
<keyword evidence="1" id="KW-0732">Signal</keyword>
<gene>
    <name evidence="2" type="ORF">OSB04_016051</name>
</gene>
<protein>
    <submittedName>
        <fullName evidence="2">Uncharacterized protein</fullName>
    </submittedName>
</protein>
<organism evidence="2 3">
    <name type="scientific">Centaurea solstitialis</name>
    <name type="common">yellow star-thistle</name>
    <dbReference type="NCBI Taxonomy" id="347529"/>
    <lineage>
        <taxon>Eukaryota</taxon>
        <taxon>Viridiplantae</taxon>
        <taxon>Streptophyta</taxon>
        <taxon>Embryophyta</taxon>
        <taxon>Tracheophyta</taxon>
        <taxon>Spermatophyta</taxon>
        <taxon>Magnoliopsida</taxon>
        <taxon>eudicotyledons</taxon>
        <taxon>Gunneridae</taxon>
        <taxon>Pentapetalae</taxon>
        <taxon>asterids</taxon>
        <taxon>campanulids</taxon>
        <taxon>Asterales</taxon>
        <taxon>Asteraceae</taxon>
        <taxon>Carduoideae</taxon>
        <taxon>Cardueae</taxon>
        <taxon>Centaureinae</taxon>
        <taxon>Centaurea</taxon>
    </lineage>
</organism>
<comment type="caution">
    <text evidence="2">The sequence shown here is derived from an EMBL/GenBank/DDBJ whole genome shotgun (WGS) entry which is preliminary data.</text>
</comment>
<name>A0AA38WKP4_9ASTR</name>
<sequence length="256" mass="28490">MAATTFSFILPLSFFNPFSAMLSFKSTITTDPPPCYLLGNSPPTTAPRPESHVKLPITVSIAYQFRVNPTHPLLLIENKLFRRIPDVFTSFSYIQVLMLSYNRFSDNNILGFREPIEVQFGGEFEISGDVEGWIYLRNLVYGRVPKAVMGLMLLCGDPPATKFPTSSFVENSCLYWMRPDRYLDIDDNFKSLKGYRSINVRPSAAGCTGGLCSPHTGGNTAEVYRYGAGGMTCMTVDEMAILNAHRYGIGMESVPT</sequence>
<feature type="non-terminal residue" evidence="2">
    <location>
        <position position="256"/>
    </location>
</feature>
<accession>A0AA38WKP4</accession>
<feature type="signal peptide" evidence="1">
    <location>
        <begin position="1"/>
        <end position="20"/>
    </location>
</feature>
<feature type="chain" id="PRO_5041361540" evidence="1">
    <location>
        <begin position="21"/>
        <end position="256"/>
    </location>
</feature>
<dbReference type="Proteomes" id="UP001172457">
    <property type="component" value="Chromosome 4"/>
</dbReference>
<evidence type="ECO:0000313" key="3">
    <source>
        <dbReference type="Proteomes" id="UP001172457"/>
    </source>
</evidence>
<dbReference type="EMBL" id="JARYMX010000004">
    <property type="protein sequence ID" value="KAJ9552006.1"/>
    <property type="molecule type" value="Genomic_DNA"/>
</dbReference>
<proteinExistence type="predicted"/>
<evidence type="ECO:0000256" key="1">
    <source>
        <dbReference type="SAM" id="SignalP"/>
    </source>
</evidence>